<feature type="compositionally biased region" description="Low complexity" evidence="1">
    <location>
        <begin position="53"/>
        <end position="66"/>
    </location>
</feature>
<organism evidence="3 4">
    <name type="scientific">Romboutsia lituseburensis DSM 797</name>
    <dbReference type="NCBI Taxonomy" id="1121325"/>
    <lineage>
        <taxon>Bacteria</taxon>
        <taxon>Bacillati</taxon>
        <taxon>Bacillota</taxon>
        <taxon>Clostridia</taxon>
        <taxon>Peptostreptococcales</taxon>
        <taxon>Peptostreptococcaceae</taxon>
        <taxon>Romboutsia</taxon>
    </lineage>
</organism>
<feature type="region of interest" description="Disordered" evidence="1">
    <location>
        <begin position="50"/>
        <end position="112"/>
    </location>
</feature>
<feature type="compositionally biased region" description="Low complexity" evidence="1">
    <location>
        <begin position="77"/>
        <end position="89"/>
    </location>
</feature>
<reference evidence="3 4" key="1">
    <citation type="submission" date="2016-10" db="EMBL/GenBank/DDBJ databases">
        <authorList>
            <person name="de Groot N.N."/>
        </authorList>
    </citation>
    <scope>NUCLEOTIDE SEQUENCE [LARGE SCALE GENOMIC DNA]</scope>
    <source>
        <strain evidence="3 4">DSM 797</strain>
    </source>
</reference>
<dbReference type="Proteomes" id="UP000199068">
    <property type="component" value="Unassembled WGS sequence"/>
</dbReference>
<dbReference type="RefSeq" id="WP_092724155.1">
    <property type="nucleotide sequence ID" value="NZ_FNGW01000002.1"/>
</dbReference>
<proteinExistence type="predicted"/>
<protein>
    <submittedName>
        <fullName evidence="3">Uncharacterized protein</fullName>
    </submittedName>
</protein>
<gene>
    <name evidence="3" type="ORF">SAMN04515677_102219</name>
</gene>
<dbReference type="EMBL" id="FNGW01000002">
    <property type="protein sequence ID" value="SDL51402.1"/>
    <property type="molecule type" value="Genomic_DNA"/>
</dbReference>
<accession>A0A1G9KNW1</accession>
<name>A0A1G9KNW1_9FIRM</name>
<evidence type="ECO:0000313" key="3">
    <source>
        <dbReference type="EMBL" id="SDL51402.1"/>
    </source>
</evidence>
<sequence length="178" mass="19947">MKNKKIKLIPLLALVLFLSISSFNIFLLENSYSQGNIFYLVEAAPKSGGFRSGGSTKSFSTPKSTTIKPDSGSFSTKPNKGSSNSPGSSIKPDSGSFSTKPNNNNKTYDNKKYNTYDDYDNYPRKSRPISGNFYGFSNPFYGMMYGFRTSSWIMKAVMVITVLVILYIIIDIIRSRRR</sequence>
<feature type="transmembrane region" description="Helical" evidence="2">
    <location>
        <begin position="152"/>
        <end position="173"/>
    </location>
</feature>
<keyword evidence="4" id="KW-1185">Reference proteome</keyword>
<evidence type="ECO:0000256" key="1">
    <source>
        <dbReference type="SAM" id="MobiDB-lite"/>
    </source>
</evidence>
<keyword evidence="2" id="KW-1133">Transmembrane helix</keyword>
<dbReference type="AlphaFoldDB" id="A0A1G9KNW1"/>
<evidence type="ECO:0000313" key="4">
    <source>
        <dbReference type="Proteomes" id="UP000199068"/>
    </source>
</evidence>
<keyword evidence="2" id="KW-0812">Transmembrane</keyword>
<evidence type="ECO:0000256" key="2">
    <source>
        <dbReference type="SAM" id="Phobius"/>
    </source>
</evidence>
<keyword evidence="2" id="KW-0472">Membrane</keyword>
<dbReference type="STRING" id="1121325.SAMN04515677_102219"/>